<dbReference type="EMBL" id="FWFW01000004">
    <property type="protein sequence ID" value="SLN39686.1"/>
    <property type="molecule type" value="Genomic_DNA"/>
</dbReference>
<organism evidence="1 2">
    <name type="scientific">Pacificibacter marinus</name>
    <dbReference type="NCBI Taxonomy" id="658057"/>
    <lineage>
        <taxon>Bacteria</taxon>
        <taxon>Pseudomonadati</taxon>
        <taxon>Pseudomonadota</taxon>
        <taxon>Alphaproteobacteria</taxon>
        <taxon>Rhodobacterales</taxon>
        <taxon>Roseobacteraceae</taxon>
        <taxon>Pacificibacter</taxon>
    </lineage>
</organism>
<dbReference type="AlphaFoldDB" id="A0A1Y5SHC3"/>
<evidence type="ECO:0000313" key="1">
    <source>
        <dbReference type="EMBL" id="SLN39686.1"/>
    </source>
</evidence>
<name>A0A1Y5SHC3_9RHOB</name>
<keyword evidence="2" id="KW-1185">Reference proteome</keyword>
<reference evidence="1 2" key="1">
    <citation type="submission" date="2017-03" db="EMBL/GenBank/DDBJ databases">
        <authorList>
            <person name="Afonso C.L."/>
            <person name="Miller P.J."/>
            <person name="Scott M.A."/>
            <person name="Spackman E."/>
            <person name="Goraichik I."/>
            <person name="Dimitrov K.M."/>
            <person name="Suarez D.L."/>
            <person name="Swayne D.E."/>
        </authorList>
    </citation>
    <scope>NUCLEOTIDE SEQUENCE [LARGE SCALE GENOMIC DNA]</scope>
    <source>
        <strain evidence="1 2">CECT 7971</strain>
    </source>
</reference>
<proteinExistence type="predicted"/>
<sequence length="59" mass="6779">MSSFDPSISLERIQAQYARIYYAAWPELLAILEYEIRMRGGEPRQPAAPKKAPRRSARA</sequence>
<protein>
    <submittedName>
        <fullName evidence="1">Uncharacterized protein</fullName>
    </submittedName>
</protein>
<dbReference type="Proteomes" id="UP000193307">
    <property type="component" value="Unassembled WGS sequence"/>
</dbReference>
<gene>
    <name evidence="1" type="ORF">PAM7971_01817</name>
</gene>
<evidence type="ECO:0000313" key="2">
    <source>
        <dbReference type="Proteomes" id="UP000193307"/>
    </source>
</evidence>
<accession>A0A1Y5SHC3</accession>